<keyword evidence="4" id="KW-0723">Serine/threonine-protein kinase</keyword>
<evidence type="ECO:0000256" key="14">
    <source>
        <dbReference type="ARBA" id="ARBA00023136"/>
    </source>
</evidence>
<dbReference type="GO" id="GO:0009742">
    <property type="term" value="P:brassinosteroid mediated signaling pathway"/>
    <property type="evidence" value="ECO:0007669"/>
    <property type="project" value="UniProtKB-ARBA"/>
</dbReference>
<dbReference type="PROSITE" id="PS50011">
    <property type="entry name" value="PROTEIN_KINASE_DOM"/>
    <property type="match status" value="2"/>
</dbReference>
<evidence type="ECO:0000256" key="5">
    <source>
        <dbReference type="ARBA" id="ARBA00022614"/>
    </source>
</evidence>
<evidence type="ECO:0000256" key="7">
    <source>
        <dbReference type="ARBA" id="ARBA00022692"/>
    </source>
</evidence>
<evidence type="ECO:0000256" key="19">
    <source>
        <dbReference type="PROSITE-ProRule" id="PRU10141"/>
    </source>
</evidence>
<dbReference type="GO" id="GO:0006950">
    <property type="term" value="P:response to stress"/>
    <property type="evidence" value="ECO:0007669"/>
    <property type="project" value="UniProtKB-ARBA"/>
</dbReference>
<dbReference type="GO" id="GO:0004674">
    <property type="term" value="F:protein serine/threonine kinase activity"/>
    <property type="evidence" value="ECO:0007669"/>
    <property type="project" value="UniProtKB-KW"/>
</dbReference>
<dbReference type="InterPro" id="IPR000719">
    <property type="entry name" value="Prot_kinase_dom"/>
</dbReference>
<dbReference type="FunFam" id="3.30.200.20:FF:000015">
    <property type="entry name" value="Somatic embryogenesis receptor kinase 1"/>
    <property type="match status" value="1"/>
</dbReference>
<protein>
    <recommendedName>
        <fullName evidence="3">non-specific serine/threonine protein kinase</fullName>
        <ecNumber evidence="3">2.7.11.1</ecNumber>
    </recommendedName>
</protein>
<keyword evidence="23" id="KW-1185">Reference proteome</keyword>
<evidence type="ECO:0000256" key="20">
    <source>
        <dbReference type="SAM" id="Phobius"/>
    </source>
</evidence>
<keyword evidence="9" id="KW-0677">Repeat</keyword>
<evidence type="ECO:0000256" key="6">
    <source>
        <dbReference type="ARBA" id="ARBA00022679"/>
    </source>
</evidence>
<dbReference type="EC" id="2.7.11.1" evidence="3"/>
<dbReference type="FunFam" id="1.10.510.10:FF:000129">
    <property type="entry name" value="cysteine-rich receptor-like protein kinase 10"/>
    <property type="match status" value="1"/>
</dbReference>
<evidence type="ECO:0000256" key="18">
    <source>
        <dbReference type="ARBA" id="ARBA00048679"/>
    </source>
</evidence>
<reference evidence="22" key="1">
    <citation type="submission" date="2022-08" db="EMBL/GenBank/DDBJ databases">
        <authorList>
            <person name="Marques A."/>
        </authorList>
    </citation>
    <scope>NUCLEOTIDE SEQUENCE</scope>
    <source>
        <strain evidence="22">RhyPub2mFocal</strain>
        <tissue evidence="22">Leaves</tissue>
    </source>
</reference>
<dbReference type="GO" id="GO:0016020">
    <property type="term" value="C:membrane"/>
    <property type="evidence" value="ECO:0007669"/>
    <property type="project" value="UniProtKB-SubCell"/>
</dbReference>
<dbReference type="GO" id="GO:0005524">
    <property type="term" value="F:ATP binding"/>
    <property type="evidence" value="ECO:0007669"/>
    <property type="project" value="UniProtKB-UniRule"/>
</dbReference>
<evidence type="ECO:0000256" key="8">
    <source>
        <dbReference type="ARBA" id="ARBA00022729"/>
    </source>
</evidence>
<keyword evidence="16" id="KW-0325">Glycoprotein</keyword>
<keyword evidence="8" id="KW-0732">Signal</keyword>
<evidence type="ECO:0000256" key="10">
    <source>
        <dbReference type="ARBA" id="ARBA00022741"/>
    </source>
</evidence>
<feature type="binding site" evidence="19">
    <location>
        <position position="103"/>
    </location>
    <ligand>
        <name>ATP</name>
        <dbReference type="ChEBI" id="CHEBI:30616"/>
    </ligand>
</feature>
<dbReference type="EMBL" id="JAMFTS010000004">
    <property type="protein sequence ID" value="KAJ4758324.1"/>
    <property type="molecule type" value="Genomic_DNA"/>
</dbReference>
<dbReference type="InterPro" id="IPR052059">
    <property type="entry name" value="CR_Ser/Thr_kinase"/>
</dbReference>
<dbReference type="Gene3D" id="1.10.510.10">
    <property type="entry name" value="Transferase(Phosphotransferase) domain 1"/>
    <property type="match status" value="2"/>
</dbReference>
<evidence type="ECO:0000256" key="11">
    <source>
        <dbReference type="ARBA" id="ARBA00022777"/>
    </source>
</evidence>
<keyword evidence="13 20" id="KW-1133">Transmembrane helix</keyword>
<comment type="similarity">
    <text evidence="2">Belongs to the protein kinase superfamily. Ser/Thr protein kinase family.</text>
</comment>
<dbReference type="Pfam" id="PF00069">
    <property type="entry name" value="Pkinase"/>
    <property type="match status" value="2"/>
</dbReference>
<evidence type="ECO:0000256" key="9">
    <source>
        <dbReference type="ARBA" id="ARBA00022737"/>
    </source>
</evidence>
<gene>
    <name evidence="22" type="ORF">LUZ62_068699</name>
</gene>
<dbReference type="InterPro" id="IPR008271">
    <property type="entry name" value="Ser/Thr_kinase_AS"/>
</dbReference>
<evidence type="ECO:0000256" key="16">
    <source>
        <dbReference type="ARBA" id="ARBA00023180"/>
    </source>
</evidence>
<feature type="transmembrane region" description="Helical" evidence="20">
    <location>
        <begin position="7"/>
        <end position="27"/>
    </location>
</feature>
<dbReference type="AlphaFoldDB" id="A0AAV8CRA9"/>
<keyword evidence="6" id="KW-0808">Transferase</keyword>
<evidence type="ECO:0000256" key="12">
    <source>
        <dbReference type="ARBA" id="ARBA00022840"/>
    </source>
</evidence>
<keyword evidence="12 19" id="KW-0067">ATP-binding</keyword>
<dbReference type="FunFam" id="3.30.200.20:FF:000162">
    <property type="entry name" value="Adenine nucleotide alpha hydrolase-like domain kinase"/>
    <property type="match status" value="1"/>
</dbReference>
<name>A0AAV8CRA9_9POAL</name>
<accession>A0AAV8CRA9</accession>
<feature type="domain" description="Protein kinase" evidence="21">
    <location>
        <begin position="75"/>
        <end position="354"/>
    </location>
</feature>
<keyword evidence="11 22" id="KW-0418">Kinase</keyword>
<evidence type="ECO:0000256" key="3">
    <source>
        <dbReference type="ARBA" id="ARBA00012513"/>
    </source>
</evidence>
<sequence length="782" mass="88957">MVGLIINIFFTTIEILLVVVAIFFHWVGQENKPTAIAVKLEEESDGDELHKEVEAGSGDAFRYRLHDLVVATNCFSDDKKLGKGGFGVVYKGLLDGQTVAIKKLYGSTVENDFANEVSLLSTLKHENLIKLLGFCCEAGHYILVYEYASNGDLYHYLIDENKRQTLTWEKRFEIIKGFATGLSYLHHNSQNAIVHCDLKPANLLLDEHHHAKIADFGLSRAFDMNQTHKTTRKVPGTMGYIAPELFLKQQYSTRSDVYSYGILILETLAGCTVQRYAQVNQETLMHVMWKQWKDKRPLTEVIDSYLRDECQQDQIMSCIIIGLLCVQHDPKKRPNMKHALEMLNRESPLPEPAFPAFFEVHEGYCDSRAIQLQSHPIVLESNSIQLQPPLPPKSDKSKIVGIGAIVKARAALLLSTPALTLTWWRHRKRQDHFFDVPAEGDTEVHLGQLNQFSLRELRHATNNFSNKYIIGQGGFGKVYKGRLSDGSLVAVKRLEEKSPGGERQFQVEVESFGMAMHRNILRLRGFCVTPTERLLVYPYMVNNSVASWLRDRAMNVAPLDLLTRRRIALGTAQGLSYLHEGCRPKIIHRDIKAANILLDEHFEAVLGDFGLTKLMDNEDTHVTSAVRGTIGHIPPEYLSTGKVSDKSDVFSYGILLLELITGQRAFDLARLANDDDVMLLDWVKGLLWDRRFGWIIDPDLRNNFIEIEVESLIQIALLCTRFSPLQRPMMSEVVKMLEGDGQLAERWEEFQNMEVYIHRRHRSDMYIDSTANLCAMELSGPR</sequence>
<dbReference type="FunFam" id="1.10.510.10:FF:000016">
    <property type="entry name" value="Somatic embryogenesis receptor-like kinase 1"/>
    <property type="match status" value="1"/>
</dbReference>
<dbReference type="Proteomes" id="UP001140206">
    <property type="component" value="Chromosome 4"/>
</dbReference>
<feature type="binding site" evidence="19">
    <location>
        <position position="492"/>
    </location>
    <ligand>
        <name>ATP</name>
        <dbReference type="ChEBI" id="CHEBI:30616"/>
    </ligand>
</feature>
<evidence type="ECO:0000256" key="17">
    <source>
        <dbReference type="ARBA" id="ARBA00047899"/>
    </source>
</evidence>
<keyword evidence="5" id="KW-0433">Leucine-rich repeat</keyword>
<evidence type="ECO:0000256" key="15">
    <source>
        <dbReference type="ARBA" id="ARBA00023170"/>
    </source>
</evidence>
<dbReference type="Gene3D" id="3.30.200.20">
    <property type="entry name" value="Phosphorylase Kinase, domain 1"/>
    <property type="match status" value="2"/>
</dbReference>
<evidence type="ECO:0000256" key="2">
    <source>
        <dbReference type="ARBA" id="ARBA00008684"/>
    </source>
</evidence>
<comment type="catalytic activity">
    <reaction evidence="18">
        <text>L-seryl-[protein] + ATP = O-phospho-L-seryl-[protein] + ADP + H(+)</text>
        <dbReference type="Rhea" id="RHEA:17989"/>
        <dbReference type="Rhea" id="RHEA-COMP:9863"/>
        <dbReference type="Rhea" id="RHEA-COMP:11604"/>
        <dbReference type="ChEBI" id="CHEBI:15378"/>
        <dbReference type="ChEBI" id="CHEBI:29999"/>
        <dbReference type="ChEBI" id="CHEBI:30616"/>
        <dbReference type="ChEBI" id="CHEBI:83421"/>
        <dbReference type="ChEBI" id="CHEBI:456216"/>
        <dbReference type="EC" id="2.7.11.1"/>
    </reaction>
</comment>
<proteinExistence type="inferred from homology"/>
<keyword evidence="10 19" id="KW-0547">Nucleotide-binding</keyword>
<dbReference type="SUPFAM" id="SSF56112">
    <property type="entry name" value="Protein kinase-like (PK-like)"/>
    <property type="match status" value="2"/>
</dbReference>
<dbReference type="InterPro" id="IPR011009">
    <property type="entry name" value="Kinase-like_dom_sf"/>
</dbReference>
<comment type="caution">
    <text evidence="22">The sequence shown here is derived from an EMBL/GenBank/DDBJ whole genome shotgun (WGS) entry which is preliminary data.</text>
</comment>
<organism evidence="22 23">
    <name type="scientific">Rhynchospora pubera</name>
    <dbReference type="NCBI Taxonomy" id="906938"/>
    <lineage>
        <taxon>Eukaryota</taxon>
        <taxon>Viridiplantae</taxon>
        <taxon>Streptophyta</taxon>
        <taxon>Embryophyta</taxon>
        <taxon>Tracheophyta</taxon>
        <taxon>Spermatophyta</taxon>
        <taxon>Magnoliopsida</taxon>
        <taxon>Liliopsida</taxon>
        <taxon>Poales</taxon>
        <taxon>Cyperaceae</taxon>
        <taxon>Cyperoideae</taxon>
        <taxon>Rhynchosporeae</taxon>
        <taxon>Rhynchospora</taxon>
    </lineage>
</organism>
<dbReference type="PROSITE" id="PS00108">
    <property type="entry name" value="PROTEIN_KINASE_ST"/>
    <property type="match status" value="2"/>
</dbReference>
<evidence type="ECO:0000256" key="13">
    <source>
        <dbReference type="ARBA" id="ARBA00022989"/>
    </source>
</evidence>
<evidence type="ECO:0000313" key="22">
    <source>
        <dbReference type="EMBL" id="KAJ4758324.1"/>
    </source>
</evidence>
<keyword evidence="14 20" id="KW-0472">Membrane</keyword>
<dbReference type="PANTHER" id="PTHR47973">
    <property type="entry name" value="CYSTEINE-RICH RECEPTOR-LIKE PROTEIN KINASE 3"/>
    <property type="match status" value="1"/>
</dbReference>
<comment type="catalytic activity">
    <reaction evidence="17">
        <text>L-threonyl-[protein] + ATP = O-phospho-L-threonyl-[protein] + ADP + H(+)</text>
        <dbReference type="Rhea" id="RHEA:46608"/>
        <dbReference type="Rhea" id="RHEA-COMP:11060"/>
        <dbReference type="Rhea" id="RHEA-COMP:11605"/>
        <dbReference type="ChEBI" id="CHEBI:15378"/>
        <dbReference type="ChEBI" id="CHEBI:30013"/>
        <dbReference type="ChEBI" id="CHEBI:30616"/>
        <dbReference type="ChEBI" id="CHEBI:61977"/>
        <dbReference type="ChEBI" id="CHEBI:456216"/>
        <dbReference type="EC" id="2.7.11.1"/>
    </reaction>
</comment>
<evidence type="ECO:0000256" key="1">
    <source>
        <dbReference type="ARBA" id="ARBA00004167"/>
    </source>
</evidence>
<comment type="subcellular location">
    <subcellularLocation>
        <location evidence="1">Membrane</location>
        <topology evidence="1">Single-pass membrane protein</topology>
    </subcellularLocation>
</comment>
<keyword evidence="15 22" id="KW-0675">Receptor</keyword>
<dbReference type="PROSITE" id="PS00107">
    <property type="entry name" value="PROTEIN_KINASE_ATP"/>
    <property type="match status" value="2"/>
</dbReference>
<evidence type="ECO:0000256" key="4">
    <source>
        <dbReference type="ARBA" id="ARBA00022527"/>
    </source>
</evidence>
<evidence type="ECO:0000313" key="23">
    <source>
        <dbReference type="Proteomes" id="UP001140206"/>
    </source>
</evidence>
<feature type="domain" description="Protein kinase" evidence="21">
    <location>
        <begin position="464"/>
        <end position="743"/>
    </location>
</feature>
<dbReference type="SMART" id="SM00220">
    <property type="entry name" value="S_TKc"/>
    <property type="match status" value="2"/>
</dbReference>
<dbReference type="InterPro" id="IPR017441">
    <property type="entry name" value="Protein_kinase_ATP_BS"/>
</dbReference>
<keyword evidence="7 20" id="KW-0812">Transmembrane</keyword>
<evidence type="ECO:0000259" key="21">
    <source>
        <dbReference type="PROSITE" id="PS50011"/>
    </source>
</evidence>